<name>A0A345EBZ0_9EURY</name>
<gene>
    <name evidence="2" type="ORF">DU484_07465</name>
</gene>
<dbReference type="EMBL" id="CP031148">
    <property type="protein sequence ID" value="AXG09712.1"/>
    <property type="molecule type" value="Genomic_DNA"/>
</dbReference>
<proteinExistence type="predicted"/>
<protein>
    <submittedName>
        <fullName evidence="2">Uncharacterized protein</fullName>
    </submittedName>
</protein>
<feature type="compositionally biased region" description="Polar residues" evidence="1">
    <location>
        <begin position="81"/>
        <end position="91"/>
    </location>
</feature>
<dbReference type="Proteomes" id="UP000252985">
    <property type="component" value="Chromosome"/>
</dbReference>
<dbReference type="KEGG" id="haq:DU484_07465"/>
<evidence type="ECO:0000313" key="2">
    <source>
        <dbReference type="EMBL" id="AXG09712.1"/>
    </source>
</evidence>
<feature type="region of interest" description="Disordered" evidence="1">
    <location>
        <begin position="77"/>
        <end position="123"/>
    </location>
</feature>
<feature type="compositionally biased region" description="Low complexity" evidence="1">
    <location>
        <begin position="11"/>
        <end position="23"/>
    </location>
</feature>
<feature type="compositionally biased region" description="Low complexity" evidence="1">
    <location>
        <begin position="92"/>
        <end position="101"/>
    </location>
</feature>
<reference evidence="2 3" key="1">
    <citation type="submission" date="2018-07" db="EMBL/GenBank/DDBJ databases">
        <title>Genome sequences of Haloplanus sp. CBA1112.</title>
        <authorList>
            <person name="Kim Y.B."/>
            <person name="Roh S.W."/>
        </authorList>
    </citation>
    <scope>NUCLEOTIDE SEQUENCE [LARGE SCALE GENOMIC DNA]</scope>
    <source>
        <strain evidence="2 3">CBA1112</strain>
    </source>
</reference>
<dbReference type="AlphaFoldDB" id="A0A345EBZ0"/>
<dbReference type="RefSeq" id="WP_114605561.1">
    <property type="nucleotide sequence ID" value="NZ_CP031148.1"/>
</dbReference>
<sequence>MTHLPDDDQPTTETGFTVETGVTRQLEDEYSKAALEVTSKATADQTLLVGFGGHWGTTTTELTPTQARDLARALEHAAEQLKTTPESAPENSQSSTTATSTDTHESSPTPDDPLEQEVRHERS</sequence>
<evidence type="ECO:0000313" key="3">
    <source>
        <dbReference type="Proteomes" id="UP000252985"/>
    </source>
</evidence>
<organism evidence="2 3">
    <name type="scientific">Haloplanus rubicundus</name>
    <dbReference type="NCBI Taxonomy" id="1547898"/>
    <lineage>
        <taxon>Archaea</taxon>
        <taxon>Methanobacteriati</taxon>
        <taxon>Methanobacteriota</taxon>
        <taxon>Stenosarchaea group</taxon>
        <taxon>Halobacteria</taxon>
        <taxon>Halobacteriales</taxon>
        <taxon>Haloferacaceae</taxon>
        <taxon>Haloplanus</taxon>
    </lineage>
</organism>
<feature type="region of interest" description="Disordered" evidence="1">
    <location>
        <begin position="1"/>
        <end position="23"/>
    </location>
</feature>
<accession>A0A345EBZ0</accession>
<evidence type="ECO:0000256" key="1">
    <source>
        <dbReference type="SAM" id="MobiDB-lite"/>
    </source>
</evidence>
<dbReference type="GeneID" id="37286805"/>